<keyword evidence="8" id="KW-0443">Lipid metabolism</keyword>
<keyword evidence="4 11" id="KW-0808">Transferase</keyword>
<keyword evidence="9 11" id="KW-0472">Membrane</keyword>
<evidence type="ECO:0000256" key="8">
    <source>
        <dbReference type="ARBA" id="ARBA00023098"/>
    </source>
</evidence>
<comment type="similarity">
    <text evidence="2 11">Belongs to the diacylglycerol acyltransferase family.</text>
</comment>
<evidence type="ECO:0000313" key="14">
    <source>
        <dbReference type="Proteomes" id="UP000221165"/>
    </source>
</evidence>
<evidence type="ECO:0000256" key="2">
    <source>
        <dbReference type="ARBA" id="ARBA00005420"/>
    </source>
</evidence>
<keyword evidence="3" id="KW-0444">Lipid biosynthesis</keyword>
<dbReference type="EC" id="2.3.1.-" evidence="11"/>
<evidence type="ECO:0000256" key="3">
    <source>
        <dbReference type="ARBA" id="ARBA00022516"/>
    </source>
</evidence>
<evidence type="ECO:0000256" key="7">
    <source>
        <dbReference type="ARBA" id="ARBA00022989"/>
    </source>
</evidence>
<dbReference type="InterPro" id="IPR007130">
    <property type="entry name" value="DAGAT"/>
</dbReference>
<accession>A0A2C6L8K8</accession>
<evidence type="ECO:0000256" key="4">
    <source>
        <dbReference type="ARBA" id="ARBA00022679"/>
    </source>
</evidence>
<comment type="caution">
    <text evidence="13">The sequence shown here is derived from an EMBL/GenBank/DDBJ whole genome shotgun (WGS) entry which is preliminary data.</text>
</comment>
<dbReference type="AlphaFoldDB" id="A0A2C6L8K8"/>
<feature type="region of interest" description="Disordered" evidence="12">
    <location>
        <begin position="165"/>
        <end position="186"/>
    </location>
</feature>
<evidence type="ECO:0000256" key="6">
    <source>
        <dbReference type="ARBA" id="ARBA00022824"/>
    </source>
</evidence>
<feature type="transmembrane region" description="Helical" evidence="11">
    <location>
        <begin position="277"/>
        <end position="295"/>
    </location>
</feature>
<evidence type="ECO:0000256" key="12">
    <source>
        <dbReference type="SAM" id="MobiDB-lite"/>
    </source>
</evidence>
<dbReference type="OrthoDB" id="10263961at2759"/>
<dbReference type="GO" id="GO:0006629">
    <property type="term" value="P:lipid metabolic process"/>
    <property type="evidence" value="ECO:0007669"/>
    <property type="project" value="UniProtKB-KW"/>
</dbReference>
<dbReference type="VEuPathDB" id="ToxoDB:CSUI_002522"/>
<dbReference type="PANTHER" id="PTHR12317">
    <property type="entry name" value="DIACYLGLYCEROL O-ACYLTRANSFERASE"/>
    <property type="match status" value="1"/>
</dbReference>
<evidence type="ECO:0000256" key="9">
    <source>
        <dbReference type="ARBA" id="ARBA00023136"/>
    </source>
</evidence>
<evidence type="ECO:0000256" key="10">
    <source>
        <dbReference type="ARBA" id="ARBA00023315"/>
    </source>
</evidence>
<dbReference type="Pfam" id="PF03982">
    <property type="entry name" value="DAGAT"/>
    <property type="match status" value="1"/>
</dbReference>
<gene>
    <name evidence="13" type="ORF">CSUI_002522</name>
</gene>
<evidence type="ECO:0000256" key="1">
    <source>
        <dbReference type="ARBA" id="ARBA00004477"/>
    </source>
</evidence>
<keyword evidence="6 11" id="KW-0256">Endoplasmic reticulum</keyword>
<comment type="subcellular location">
    <subcellularLocation>
        <location evidence="1 11">Endoplasmic reticulum membrane</location>
        <topology evidence="1 11">Multi-pass membrane protein</topology>
    </subcellularLocation>
</comment>
<dbReference type="Proteomes" id="UP000221165">
    <property type="component" value="Unassembled WGS sequence"/>
</dbReference>
<keyword evidence="7 11" id="KW-1133">Transmembrane helix</keyword>
<evidence type="ECO:0000256" key="11">
    <source>
        <dbReference type="RuleBase" id="RU367023"/>
    </source>
</evidence>
<proteinExistence type="inferred from homology"/>
<protein>
    <recommendedName>
        <fullName evidence="11">Acyltransferase</fullName>
        <ecNumber evidence="11">2.3.1.-</ecNumber>
    </recommendedName>
</protein>
<keyword evidence="14" id="KW-1185">Reference proteome</keyword>
<reference evidence="13 14" key="1">
    <citation type="journal article" date="2017" name="Int. J. Parasitol.">
        <title>The genome of the protozoan parasite Cystoisospora suis and a reverse vaccinology approach to identify vaccine candidates.</title>
        <authorList>
            <person name="Palmieri N."/>
            <person name="Shrestha A."/>
            <person name="Ruttkowski B."/>
            <person name="Beck T."/>
            <person name="Vogl C."/>
            <person name="Tomley F."/>
            <person name="Blake D.P."/>
            <person name="Joachim A."/>
        </authorList>
    </citation>
    <scope>NUCLEOTIDE SEQUENCE [LARGE SCALE GENOMIC DNA]</scope>
    <source>
        <strain evidence="13 14">Wien I</strain>
    </source>
</reference>
<keyword evidence="10 13" id="KW-0012">Acyltransferase</keyword>
<organism evidence="13 14">
    <name type="scientific">Cystoisospora suis</name>
    <dbReference type="NCBI Taxonomy" id="483139"/>
    <lineage>
        <taxon>Eukaryota</taxon>
        <taxon>Sar</taxon>
        <taxon>Alveolata</taxon>
        <taxon>Apicomplexa</taxon>
        <taxon>Conoidasida</taxon>
        <taxon>Coccidia</taxon>
        <taxon>Eucoccidiorida</taxon>
        <taxon>Eimeriorina</taxon>
        <taxon>Sarcocystidae</taxon>
        <taxon>Cystoisospora</taxon>
    </lineage>
</organism>
<feature type="compositionally biased region" description="Low complexity" evidence="12">
    <location>
        <begin position="167"/>
        <end position="186"/>
    </location>
</feature>
<feature type="transmembrane region" description="Helical" evidence="11">
    <location>
        <begin position="244"/>
        <end position="265"/>
    </location>
</feature>
<dbReference type="RefSeq" id="XP_067925307.1">
    <property type="nucleotide sequence ID" value="XM_068062722.1"/>
</dbReference>
<dbReference type="GO" id="GO:0005789">
    <property type="term" value="C:endoplasmic reticulum membrane"/>
    <property type="evidence" value="ECO:0007669"/>
    <property type="project" value="UniProtKB-SubCell"/>
</dbReference>
<name>A0A2C6L8K8_9APIC</name>
<keyword evidence="5 11" id="KW-0812">Transmembrane</keyword>
<feature type="transmembrane region" description="Helical" evidence="11">
    <location>
        <begin position="23"/>
        <end position="49"/>
    </location>
</feature>
<dbReference type="GO" id="GO:0008374">
    <property type="term" value="F:O-acyltransferase activity"/>
    <property type="evidence" value="ECO:0007669"/>
    <property type="project" value="InterPro"/>
</dbReference>
<dbReference type="EMBL" id="MIGC01001051">
    <property type="protein sequence ID" value="PHJ23632.1"/>
    <property type="molecule type" value="Genomic_DNA"/>
</dbReference>
<evidence type="ECO:0000313" key="13">
    <source>
        <dbReference type="EMBL" id="PHJ23632.1"/>
    </source>
</evidence>
<sequence length="450" mass="50901">MGRRRCRVNGWRPWLWVVRCPRFFRMALLLFYGRFGLPIPFEVPILYVIGRALRLPKIAEPSKQVRYRTGCPGGTASPGWTSPTDHDGGLFPIPDSVLARLLSYSKHCGFSSYEGRTLGVSKLPLHRLCVFQYPRVIDGRSLDFAGYGRNLDSPQFPTSLLWTPVQTPSGSPASSPLPSPTSSRSALTALEASTPREPFKALNYATSAILREQRVLMNSPRRPWRTYPSLFPYPVKGRWERLRIIALQAILLGSFAHVPLLLYLVYKKFCTDNKRKAAFFVFVLLLVFYPIPVYGPSRRWGLWKLMHRYHRTTVIVEDAKSLPTAQPTIYTALPHGVVPVAQALLPLNDFNSILGSFRVVVASIVKRVPIWGHFALITGAREASRNEIKKALLKDEESVVLVPGGIAEMYEIGSEKDIESAQKQYLSEVRRIFETYKGLYGWKHKSLDLA</sequence>
<evidence type="ECO:0000256" key="5">
    <source>
        <dbReference type="ARBA" id="ARBA00022692"/>
    </source>
</evidence>
<dbReference type="GeneID" id="94425933"/>